<keyword evidence="1" id="KW-0732">Signal</keyword>
<dbReference type="KEGG" id="uvi:66067491"/>
<gene>
    <name evidence="2" type="ORF">UV8b_06714</name>
</gene>
<name>A0A8E5MJC4_USTVR</name>
<keyword evidence="3" id="KW-1185">Reference proteome</keyword>
<accession>A0A8E5MJC4</accession>
<protein>
    <recommendedName>
        <fullName evidence="4">Secreted protein</fullName>
    </recommendedName>
</protein>
<dbReference type="EMBL" id="CP072757">
    <property type="protein sequence ID" value="QUC22473.1"/>
    <property type="molecule type" value="Genomic_DNA"/>
</dbReference>
<organism evidence="2 3">
    <name type="scientific">Ustilaginoidea virens</name>
    <name type="common">Rice false smut fungus</name>
    <name type="synonym">Villosiclava virens</name>
    <dbReference type="NCBI Taxonomy" id="1159556"/>
    <lineage>
        <taxon>Eukaryota</taxon>
        <taxon>Fungi</taxon>
        <taxon>Dikarya</taxon>
        <taxon>Ascomycota</taxon>
        <taxon>Pezizomycotina</taxon>
        <taxon>Sordariomycetes</taxon>
        <taxon>Hypocreomycetidae</taxon>
        <taxon>Hypocreales</taxon>
        <taxon>Clavicipitaceae</taxon>
        <taxon>Ustilaginoidea</taxon>
    </lineage>
</organism>
<sequence>MRGNAILTFSFIGSSLVCLYSPLSPTSAIVHKPHMRFRQRNHSLRATKRLLFDDLGEKRLVSPYAKKYLPMATQSSPILPAEYSKSHYVRSRGRRHHLVLQAVTVVTGHHCRQKVMSNGAK</sequence>
<evidence type="ECO:0000256" key="1">
    <source>
        <dbReference type="SAM" id="SignalP"/>
    </source>
</evidence>
<dbReference type="GeneID" id="66067491"/>
<evidence type="ECO:0000313" key="2">
    <source>
        <dbReference type="EMBL" id="QUC22473.1"/>
    </source>
</evidence>
<dbReference type="Proteomes" id="UP000027002">
    <property type="component" value="Chromosome 5"/>
</dbReference>
<evidence type="ECO:0000313" key="3">
    <source>
        <dbReference type="Proteomes" id="UP000027002"/>
    </source>
</evidence>
<dbReference type="RefSeq" id="XP_043000146.1">
    <property type="nucleotide sequence ID" value="XM_043144211.1"/>
</dbReference>
<dbReference type="AlphaFoldDB" id="A0A8E5MJC4"/>
<feature type="signal peptide" evidence="1">
    <location>
        <begin position="1"/>
        <end position="28"/>
    </location>
</feature>
<proteinExistence type="predicted"/>
<evidence type="ECO:0008006" key="4">
    <source>
        <dbReference type="Google" id="ProtNLM"/>
    </source>
</evidence>
<feature type="chain" id="PRO_5034299482" description="Secreted protein" evidence="1">
    <location>
        <begin position="29"/>
        <end position="121"/>
    </location>
</feature>
<reference evidence="2" key="1">
    <citation type="submission" date="2020-03" db="EMBL/GenBank/DDBJ databases">
        <title>A mixture of massive structural variations and highly conserved coding sequences in Ustilaginoidea virens genome.</title>
        <authorList>
            <person name="Zhang K."/>
            <person name="Zhao Z."/>
            <person name="Zhang Z."/>
            <person name="Li Y."/>
            <person name="Hsiang T."/>
            <person name="Sun W."/>
        </authorList>
    </citation>
    <scope>NUCLEOTIDE SEQUENCE</scope>
    <source>
        <strain evidence="2">UV-8b</strain>
    </source>
</reference>